<dbReference type="eggNOG" id="COG0317">
    <property type="taxonomic scope" value="Bacteria"/>
</dbReference>
<accession>A0A143BGT3</accession>
<feature type="domain" description="HD/PDEase" evidence="1">
    <location>
        <begin position="27"/>
        <end position="146"/>
    </location>
</feature>
<protein>
    <recommendedName>
        <fullName evidence="1">HD/PDEase domain-containing protein</fullName>
    </recommendedName>
</protein>
<dbReference type="PANTHER" id="PTHR46246:SF1">
    <property type="entry name" value="GUANOSINE-3',5'-BIS(DIPHOSPHATE) 3'-PYROPHOSPHOHYDROLASE MESH1"/>
    <property type="match status" value="1"/>
</dbReference>
<keyword evidence="3" id="KW-1185">Reference proteome</keyword>
<dbReference type="RefSeq" id="WP_043580110.1">
    <property type="nucleotide sequence ID" value="NZ_CP011454.1"/>
</dbReference>
<gene>
    <name evidence="2" type="ORF">GEMMAAP_01115</name>
</gene>
<evidence type="ECO:0000313" key="3">
    <source>
        <dbReference type="Proteomes" id="UP000076404"/>
    </source>
</evidence>
<proteinExistence type="predicted"/>
<dbReference type="AlphaFoldDB" id="A0A143BGT3"/>
<name>A0A143BGT3_9BACT</name>
<dbReference type="EMBL" id="CP011454">
    <property type="protein sequence ID" value="AMW03821.1"/>
    <property type="molecule type" value="Genomic_DNA"/>
</dbReference>
<sequence length="198" mass="22151">MTGYSDRINHAFAFAAKHHDQQVRKGTRLPYLTHPANVALILTRYGCNEETVVAGILHDVIEDCVREGMTREMLEERIGHKFGNSVLATVLAVTHRKMDDDGVEMSSDERKEDYLARLSLANEDALWVCAADKVHNANSILSDLRRTAFPETVWGRFSVGRDGTIKWYARVAERLRELQFDAPIVAELEQAAVGLGAA</sequence>
<dbReference type="SMART" id="SM00471">
    <property type="entry name" value="HDc"/>
    <property type="match status" value="1"/>
</dbReference>
<reference evidence="2 3" key="1">
    <citation type="journal article" date="2014" name="Proc. Natl. Acad. Sci. U.S.A.">
        <title>Functional type 2 photosynthetic reaction centers found in the rare bacterial phylum Gemmatimonadetes.</title>
        <authorList>
            <person name="Zeng Y."/>
            <person name="Feng F."/>
            <person name="Medova H."/>
            <person name="Dean J."/>
            <person name="Koblizek M."/>
        </authorList>
    </citation>
    <scope>NUCLEOTIDE SEQUENCE [LARGE SCALE GENOMIC DNA]</scope>
    <source>
        <strain evidence="2 3">AP64</strain>
    </source>
</reference>
<dbReference type="InterPro" id="IPR052194">
    <property type="entry name" value="MESH1"/>
</dbReference>
<dbReference type="InterPro" id="IPR003607">
    <property type="entry name" value="HD/PDEase_dom"/>
</dbReference>
<evidence type="ECO:0000259" key="1">
    <source>
        <dbReference type="SMART" id="SM00471"/>
    </source>
</evidence>
<reference evidence="2 3" key="2">
    <citation type="journal article" date="2016" name="Environ. Microbiol. Rep.">
        <title>Metagenomic evidence for the presence of phototrophic Gemmatimonadetes bacteria in diverse environments.</title>
        <authorList>
            <person name="Zeng Y."/>
            <person name="Baumbach J."/>
            <person name="Barbosa E.G."/>
            <person name="Azevedo V."/>
            <person name="Zhang C."/>
            <person name="Koblizek M."/>
        </authorList>
    </citation>
    <scope>NUCLEOTIDE SEQUENCE [LARGE SCALE GENOMIC DNA]</scope>
    <source>
        <strain evidence="2 3">AP64</strain>
    </source>
</reference>
<dbReference type="STRING" id="1379270.GEMMAAP_01115"/>
<dbReference type="KEGG" id="gph:GEMMAAP_01115"/>
<dbReference type="Proteomes" id="UP000076404">
    <property type="component" value="Chromosome"/>
</dbReference>
<evidence type="ECO:0000313" key="2">
    <source>
        <dbReference type="EMBL" id="AMW03821.1"/>
    </source>
</evidence>
<organism evidence="2 3">
    <name type="scientific">Gemmatimonas phototrophica</name>
    <dbReference type="NCBI Taxonomy" id="1379270"/>
    <lineage>
        <taxon>Bacteria</taxon>
        <taxon>Pseudomonadati</taxon>
        <taxon>Gemmatimonadota</taxon>
        <taxon>Gemmatimonadia</taxon>
        <taxon>Gemmatimonadales</taxon>
        <taxon>Gemmatimonadaceae</taxon>
        <taxon>Gemmatimonas</taxon>
    </lineage>
</organism>
<dbReference type="GO" id="GO:0008893">
    <property type="term" value="F:guanosine-3',5'-bis(diphosphate) 3'-diphosphatase activity"/>
    <property type="evidence" value="ECO:0007669"/>
    <property type="project" value="TreeGrafter"/>
</dbReference>
<dbReference type="PANTHER" id="PTHR46246">
    <property type="entry name" value="GUANOSINE-3',5'-BIS(DIPHOSPHATE) 3'-PYROPHOSPHOHYDROLASE MESH1"/>
    <property type="match status" value="1"/>
</dbReference>
<dbReference type="Pfam" id="PF13328">
    <property type="entry name" value="HD_4"/>
    <property type="match status" value="1"/>
</dbReference>
<dbReference type="Gene3D" id="1.10.3210.10">
    <property type="entry name" value="Hypothetical protein af1432"/>
    <property type="match status" value="1"/>
</dbReference>
<dbReference type="SUPFAM" id="SSF109604">
    <property type="entry name" value="HD-domain/PDEase-like"/>
    <property type="match status" value="1"/>
</dbReference>
<dbReference type="OrthoDB" id="9802385at2"/>